<feature type="transmembrane region" description="Helical" evidence="4">
    <location>
        <begin position="93"/>
        <end position="115"/>
    </location>
</feature>
<sequence length="387" mass="43757">MAFHSRNERINYRAQQLLYQAARWVSWLSLMLLFFMLTSLWLNSIEESPPYMLTSYLLYGSQTLLAIGGLRLFSDHTPRPPPNSRADNGKNKLILFATLFGLSWTASIFHLAWLGNTFTNAEILADLIIMMALLGFFASKSATYIVIIPVLLASTYATLNQGDGSVLLPVQKLIATILIVFSGRRILYHWFISNVNKEHDKQLLIDQLDQLVTRDQLTGIHNRRFFEYELEKVFYISKRDNQPMALLIIDIDHFKQYNDTFGHPQGDTCLKQVATILEAALLRKSDSVSRYGGEEFIVILPNTAPDGALAVAHRIHQHIAMASIPHPASQTDAFVTVSIGYASMNDEKISAKLLERADLNLYTAKQRGRNQSVGEIQAEPRQYSHAL</sequence>
<feature type="transmembrane region" description="Helical" evidence="4">
    <location>
        <begin position="21"/>
        <end position="41"/>
    </location>
</feature>
<dbReference type="PROSITE" id="PS50887">
    <property type="entry name" value="GGDEF"/>
    <property type="match status" value="1"/>
</dbReference>
<dbReference type="PANTHER" id="PTHR45138">
    <property type="entry name" value="REGULATORY COMPONENTS OF SENSORY TRANSDUCTION SYSTEM"/>
    <property type="match status" value="1"/>
</dbReference>
<dbReference type="RefSeq" id="WP_047878277.1">
    <property type="nucleotide sequence ID" value="NZ_LDOT01000007.1"/>
</dbReference>
<protein>
    <recommendedName>
        <fullName evidence="2">diguanylate cyclase</fullName>
        <ecNumber evidence="2">2.7.7.65</ecNumber>
    </recommendedName>
</protein>
<dbReference type="GO" id="GO:0052621">
    <property type="term" value="F:diguanylate cyclase activity"/>
    <property type="evidence" value="ECO:0007669"/>
    <property type="project" value="UniProtKB-EC"/>
</dbReference>
<feature type="transmembrane region" description="Helical" evidence="4">
    <location>
        <begin position="53"/>
        <end position="73"/>
    </location>
</feature>
<dbReference type="CDD" id="cd01949">
    <property type="entry name" value="GGDEF"/>
    <property type="match status" value="1"/>
</dbReference>
<dbReference type="InterPro" id="IPR050469">
    <property type="entry name" value="Diguanylate_Cyclase"/>
</dbReference>
<feature type="domain" description="GGDEF" evidence="5">
    <location>
        <begin position="242"/>
        <end position="377"/>
    </location>
</feature>
<evidence type="ECO:0000256" key="1">
    <source>
        <dbReference type="ARBA" id="ARBA00001946"/>
    </source>
</evidence>
<evidence type="ECO:0000313" key="6">
    <source>
        <dbReference type="EMBL" id="KLV07007.1"/>
    </source>
</evidence>
<keyword evidence="4" id="KW-1133">Transmembrane helix</keyword>
<dbReference type="Proteomes" id="UP000036097">
    <property type="component" value="Unassembled WGS sequence"/>
</dbReference>
<keyword evidence="4" id="KW-0472">Membrane</keyword>
<keyword evidence="4" id="KW-0812">Transmembrane</keyword>
<evidence type="ECO:0000256" key="3">
    <source>
        <dbReference type="ARBA" id="ARBA00034247"/>
    </source>
</evidence>
<dbReference type="SMART" id="SM00267">
    <property type="entry name" value="GGDEF"/>
    <property type="match status" value="1"/>
</dbReference>
<dbReference type="InterPro" id="IPR033444">
    <property type="entry name" value="MASE5"/>
</dbReference>
<dbReference type="PATRIC" id="fig|1195763.3.peg.1631"/>
<evidence type="ECO:0000256" key="2">
    <source>
        <dbReference type="ARBA" id="ARBA00012528"/>
    </source>
</evidence>
<dbReference type="GO" id="GO:0043709">
    <property type="term" value="P:cell adhesion involved in single-species biofilm formation"/>
    <property type="evidence" value="ECO:0007669"/>
    <property type="project" value="TreeGrafter"/>
</dbReference>
<organism evidence="6 7">
    <name type="scientific">Photobacterium aquae</name>
    <dbReference type="NCBI Taxonomy" id="1195763"/>
    <lineage>
        <taxon>Bacteria</taxon>
        <taxon>Pseudomonadati</taxon>
        <taxon>Pseudomonadota</taxon>
        <taxon>Gammaproteobacteria</taxon>
        <taxon>Vibrionales</taxon>
        <taxon>Vibrionaceae</taxon>
        <taxon>Photobacterium</taxon>
    </lineage>
</organism>
<dbReference type="AlphaFoldDB" id="A0A0J1JXI6"/>
<dbReference type="Pfam" id="PF00990">
    <property type="entry name" value="GGDEF"/>
    <property type="match status" value="1"/>
</dbReference>
<evidence type="ECO:0000313" key="7">
    <source>
        <dbReference type="Proteomes" id="UP000036097"/>
    </source>
</evidence>
<comment type="catalytic activity">
    <reaction evidence="3">
        <text>2 GTP = 3',3'-c-di-GMP + 2 diphosphate</text>
        <dbReference type="Rhea" id="RHEA:24898"/>
        <dbReference type="ChEBI" id="CHEBI:33019"/>
        <dbReference type="ChEBI" id="CHEBI:37565"/>
        <dbReference type="ChEBI" id="CHEBI:58805"/>
        <dbReference type="EC" id="2.7.7.65"/>
    </reaction>
</comment>
<dbReference type="InterPro" id="IPR043128">
    <property type="entry name" value="Rev_trsase/Diguanyl_cyclase"/>
</dbReference>
<dbReference type="NCBIfam" id="TIGR00254">
    <property type="entry name" value="GGDEF"/>
    <property type="match status" value="1"/>
</dbReference>
<accession>A0A0J1JXI6</accession>
<dbReference type="EMBL" id="LDOT01000007">
    <property type="protein sequence ID" value="KLV07007.1"/>
    <property type="molecule type" value="Genomic_DNA"/>
</dbReference>
<evidence type="ECO:0000256" key="4">
    <source>
        <dbReference type="SAM" id="Phobius"/>
    </source>
</evidence>
<dbReference type="Gene3D" id="3.30.70.270">
    <property type="match status" value="1"/>
</dbReference>
<evidence type="ECO:0000259" key="5">
    <source>
        <dbReference type="PROSITE" id="PS50887"/>
    </source>
</evidence>
<comment type="caution">
    <text evidence="6">The sequence shown here is derived from an EMBL/GenBank/DDBJ whole genome shotgun (WGS) entry which is preliminary data.</text>
</comment>
<dbReference type="GO" id="GO:1902201">
    <property type="term" value="P:negative regulation of bacterial-type flagellum-dependent cell motility"/>
    <property type="evidence" value="ECO:0007669"/>
    <property type="project" value="TreeGrafter"/>
</dbReference>
<dbReference type="EC" id="2.7.7.65" evidence="2"/>
<name>A0A0J1JXI6_9GAMM</name>
<dbReference type="Pfam" id="PF17178">
    <property type="entry name" value="MASE5"/>
    <property type="match status" value="1"/>
</dbReference>
<feature type="transmembrane region" description="Helical" evidence="4">
    <location>
        <begin position="127"/>
        <end position="152"/>
    </location>
</feature>
<dbReference type="SUPFAM" id="SSF55073">
    <property type="entry name" value="Nucleotide cyclase"/>
    <property type="match status" value="1"/>
</dbReference>
<gene>
    <name evidence="6" type="ORF">ABT56_07625</name>
</gene>
<dbReference type="PANTHER" id="PTHR45138:SF9">
    <property type="entry name" value="DIGUANYLATE CYCLASE DGCM-RELATED"/>
    <property type="match status" value="1"/>
</dbReference>
<proteinExistence type="predicted"/>
<dbReference type="FunFam" id="3.30.70.270:FF:000001">
    <property type="entry name" value="Diguanylate cyclase domain protein"/>
    <property type="match status" value="1"/>
</dbReference>
<dbReference type="GO" id="GO:0005886">
    <property type="term" value="C:plasma membrane"/>
    <property type="evidence" value="ECO:0007669"/>
    <property type="project" value="TreeGrafter"/>
</dbReference>
<dbReference type="InterPro" id="IPR029787">
    <property type="entry name" value="Nucleotide_cyclase"/>
</dbReference>
<dbReference type="STRING" id="1195763.ABT56_07625"/>
<comment type="cofactor">
    <cofactor evidence="1">
        <name>Mg(2+)</name>
        <dbReference type="ChEBI" id="CHEBI:18420"/>
    </cofactor>
</comment>
<dbReference type="InterPro" id="IPR000160">
    <property type="entry name" value="GGDEF_dom"/>
</dbReference>
<reference evidence="6 7" key="1">
    <citation type="submission" date="2015-05" db="EMBL/GenBank/DDBJ databases">
        <title>Photobacterium galathea sp. nov.</title>
        <authorList>
            <person name="Machado H."/>
            <person name="Gram L."/>
        </authorList>
    </citation>
    <scope>NUCLEOTIDE SEQUENCE [LARGE SCALE GENOMIC DNA]</scope>
    <source>
        <strain evidence="6 7">CGMCC 1.12159</strain>
    </source>
</reference>
<keyword evidence="7" id="KW-1185">Reference proteome</keyword>